<feature type="binding site" evidence="10 14">
    <location>
        <position position="67"/>
    </location>
    <ligand>
        <name>substrate</name>
    </ligand>
</feature>
<reference evidence="15 16" key="1">
    <citation type="submission" date="2010-12" db="EMBL/GenBank/DDBJ databases">
        <title>Whole genome sequence of Anaerolinea thermophila UNI-1.</title>
        <authorList>
            <person name="Narita-Yamada S."/>
            <person name="Kishi E."/>
            <person name="Watanabe Y."/>
            <person name="Takasaki K."/>
            <person name="Ankai A."/>
            <person name="Oguchi A."/>
            <person name="Fukui S."/>
            <person name="Takahashi M."/>
            <person name="Yashiro I."/>
            <person name="Hosoyama A."/>
            <person name="Sekiguchi Y."/>
            <person name="Hanada S."/>
            <person name="Fujita N."/>
        </authorList>
    </citation>
    <scope>NUCLEOTIDE SEQUENCE [LARGE SCALE GENOMIC DNA]</scope>
    <source>
        <strain evidence="16">DSM 14523 / JCM 11388 / NBRC 100420 / UNI-1</strain>
    </source>
</reference>
<dbReference type="Gene3D" id="3.20.20.70">
    <property type="entry name" value="Aldolase class I"/>
    <property type="match status" value="1"/>
</dbReference>
<feature type="binding site" evidence="10 14">
    <location>
        <begin position="143"/>
        <end position="146"/>
    </location>
    <ligand>
        <name>substrate</name>
    </ligand>
</feature>
<dbReference type="NCBIfam" id="NF004076">
    <property type="entry name" value="PRK05581.1-4"/>
    <property type="match status" value="1"/>
</dbReference>
<dbReference type="eggNOG" id="COG0036">
    <property type="taxonomic scope" value="Bacteria"/>
</dbReference>
<keyword evidence="10 11" id="KW-0119">Carbohydrate metabolism</keyword>
<dbReference type="STRING" id="926569.ANT_15220"/>
<comment type="similarity">
    <text evidence="6 10 11">Belongs to the ribulose-phosphate 3-epimerase family.</text>
</comment>
<evidence type="ECO:0000256" key="4">
    <source>
        <dbReference type="ARBA" id="ARBA00001947"/>
    </source>
</evidence>
<comment type="cofactor">
    <cofactor evidence="5">
        <name>Fe(2+)</name>
        <dbReference type="ChEBI" id="CHEBI:29033"/>
    </cofactor>
</comment>
<evidence type="ECO:0000256" key="3">
    <source>
        <dbReference type="ARBA" id="ARBA00001941"/>
    </source>
</evidence>
<feature type="binding site" evidence="10 13">
    <location>
        <position position="34"/>
    </location>
    <ligand>
        <name>a divalent metal cation</name>
        <dbReference type="ChEBI" id="CHEBI:60240"/>
    </ligand>
</feature>
<protein>
    <recommendedName>
        <fullName evidence="7 10">Ribulose-phosphate 3-epimerase</fullName>
        <ecNumber evidence="7 10">5.1.3.1</ecNumber>
    </recommendedName>
</protein>
<dbReference type="GO" id="GO:0019323">
    <property type="term" value="P:pentose catabolic process"/>
    <property type="evidence" value="ECO:0007669"/>
    <property type="project" value="UniProtKB-UniRule"/>
</dbReference>
<dbReference type="GO" id="GO:0046872">
    <property type="term" value="F:metal ion binding"/>
    <property type="evidence" value="ECO:0007669"/>
    <property type="project" value="UniProtKB-UniRule"/>
</dbReference>
<dbReference type="KEGG" id="atm:ANT_15220"/>
<keyword evidence="8 10" id="KW-0479">Metal-binding</keyword>
<evidence type="ECO:0000256" key="5">
    <source>
        <dbReference type="ARBA" id="ARBA00001954"/>
    </source>
</evidence>
<dbReference type="HAMAP" id="MF_02227">
    <property type="entry name" value="RPE"/>
    <property type="match status" value="1"/>
</dbReference>
<dbReference type="PANTHER" id="PTHR11749">
    <property type="entry name" value="RIBULOSE-5-PHOSPHATE-3-EPIMERASE"/>
    <property type="match status" value="1"/>
</dbReference>
<evidence type="ECO:0000256" key="14">
    <source>
        <dbReference type="PIRSR" id="PIRSR001461-3"/>
    </source>
</evidence>
<dbReference type="PIRSF" id="PIRSF001461">
    <property type="entry name" value="RPE"/>
    <property type="match status" value="1"/>
</dbReference>
<dbReference type="PROSITE" id="PS01085">
    <property type="entry name" value="RIBUL_P_3_EPIMER_1"/>
    <property type="match status" value="1"/>
</dbReference>
<evidence type="ECO:0000256" key="1">
    <source>
        <dbReference type="ARBA" id="ARBA00001782"/>
    </source>
</evidence>
<dbReference type="InterPro" id="IPR000056">
    <property type="entry name" value="Ribul_P_3_epim-like"/>
</dbReference>
<dbReference type="SUPFAM" id="SSF51366">
    <property type="entry name" value="Ribulose-phoshate binding barrel"/>
    <property type="match status" value="1"/>
</dbReference>
<dbReference type="AlphaFoldDB" id="E8N536"/>
<sequence length="224" mass="24523">MNSFRLCASVLSADFRCLEDQVKQLEEAGVDEIHVDVMDGHFVPNLTMGPFIVSTLKRITHLPLDVHLMVENPDRMIPWYAEAGAHRLSVQVETCPHIHRTLQNIHSLGCEAGVVLNPGTPASWLEEVVSHADLILVMTVNPGFSGQSFLPEVLPKIAKVRDLVENSHSRAVIQVDGGIDQKTLPLVYAAGARYIVSATAIFKHPEGIKAGVNALRESVQKNIA</sequence>
<dbReference type="GO" id="GO:0006098">
    <property type="term" value="P:pentose-phosphate shunt"/>
    <property type="evidence" value="ECO:0007669"/>
    <property type="project" value="UniProtKB-UniRule"/>
</dbReference>
<comment type="cofactor">
    <cofactor evidence="10 13">
        <name>a divalent metal cation</name>
        <dbReference type="ChEBI" id="CHEBI:60240"/>
    </cofactor>
    <text evidence="10 13">Binds 1 divalent metal cation per subunit.</text>
</comment>
<evidence type="ECO:0000256" key="11">
    <source>
        <dbReference type="PIRNR" id="PIRNR001461"/>
    </source>
</evidence>
<dbReference type="Pfam" id="PF00834">
    <property type="entry name" value="Ribul_P_3_epim"/>
    <property type="match status" value="1"/>
</dbReference>
<comment type="caution">
    <text evidence="10">Lacks conserved residue(s) required for the propagation of feature annotation.</text>
</comment>
<feature type="binding site" evidence="10 13">
    <location>
        <position position="36"/>
    </location>
    <ligand>
        <name>a divalent metal cation</name>
        <dbReference type="ChEBI" id="CHEBI:60240"/>
    </ligand>
</feature>
<keyword evidence="13" id="KW-0862">Zinc</keyword>
<proteinExistence type="inferred from homology"/>
<evidence type="ECO:0000256" key="2">
    <source>
        <dbReference type="ARBA" id="ARBA00001936"/>
    </source>
</evidence>
<evidence type="ECO:0000256" key="12">
    <source>
        <dbReference type="PIRSR" id="PIRSR001461-1"/>
    </source>
</evidence>
<evidence type="ECO:0000256" key="8">
    <source>
        <dbReference type="ARBA" id="ARBA00022723"/>
    </source>
</evidence>
<dbReference type="GO" id="GO:0005737">
    <property type="term" value="C:cytoplasm"/>
    <property type="evidence" value="ECO:0007669"/>
    <property type="project" value="UniProtKB-ARBA"/>
</dbReference>
<evidence type="ECO:0000256" key="6">
    <source>
        <dbReference type="ARBA" id="ARBA00009541"/>
    </source>
</evidence>
<dbReference type="InterPro" id="IPR026019">
    <property type="entry name" value="Ribul_P_3_epim"/>
</dbReference>
<gene>
    <name evidence="10 15" type="primary">rpe</name>
    <name evidence="15" type="ordered locus">ANT_15220</name>
</gene>
<keyword evidence="13" id="KW-0170">Cobalt</keyword>
<dbReference type="FunCoup" id="E8N536">
    <property type="interactions" value="434"/>
</dbReference>
<evidence type="ECO:0000313" key="15">
    <source>
        <dbReference type="EMBL" id="BAJ63550.1"/>
    </source>
</evidence>
<accession>E8N536</accession>
<dbReference type="GO" id="GO:0004750">
    <property type="term" value="F:D-ribulose-phosphate 3-epimerase activity"/>
    <property type="evidence" value="ECO:0007669"/>
    <property type="project" value="UniProtKB-UniRule"/>
</dbReference>
<feature type="active site" description="Proton acceptor" evidence="10 12">
    <location>
        <position position="36"/>
    </location>
</feature>
<comment type="catalytic activity">
    <reaction evidence="1 10 11">
        <text>D-ribulose 5-phosphate = D-xylulose 5-phosphate</text>
        <dbReference type="Rhea" id="RHEA:13677"/>
        <dbReference type="ChEBI" id="CHEBI:57737"/>
        <dbReference type="ChEBI" id="CHEBI:58121"/>
        <dbReference type="EC" id="5.1.3.1"/>
    </reaction>
</comment>
<feature type="binding site" evidence="10">
    <location>
        <begin position="176"/>
        <end position="178"/>
    </location>
    <ligand>
        <name>substrate</name>
    </ligand>
</feature>
<feature type="active site" description="Proton donor" evidence="10 12">
    <location>
        <position position="176"/>
    </location>
</feature>
<dbReference type="PROSITE" id="PS01086">
    <property type="entry name" value="RIBUL_P_3_EPIMER_2"/>
    <property type="match status" value="1"/>
</dbReference>
<keyword evidence="9 10" id="KW-0413">Isomerase</keyword>
<evidence type="ECO:0000256" key="7">
    <source>
        <dbReference type="ARBA" id="ARBA00013188"/>
    </source>
</evidence>
<feature type="binding site" evidence="10 13">
    <location>
        <position position="176"/>
    </location>
    <ligand>
        <name>a divalent metal cation</name>
        <dbReference type="ChEBI" id="CHEBI:60240"/>
    </ligand>
</feature>
<keyword evidence="13" id="KW-0464">Manganese</keyword>
<comment type="cofactor">
    <cofactor evidence="4">
        <name>Zn(2+)</name>
        <dbReference type="ChEBI" id="CHEBI:29105"/>
    </cofactor>
</comment>
<dbReference type="Proteomes" id="UP000008922">
    <property type="component" value="Chromosome"/>
</dbReference>
<keyword evidence="16" id="KW-1185">Reference proteome</keyword>
<evidence type="ECO:0000256" key="13">
    <source>
        <dbReference type="PIRSR" id="PIRSR001461-2"/>
    </source>
</evidence>
<dbReference type="InParanoid" id="E8N536"/>
<dbReference type="FunFam" id="3.20.20.70:FF:000004">
    <property type="entry name" value="Ribulose-phosphate 3-epimerase"/>
    <property type="match status" value="1"/>
</dbReference>
<feature type="binding site" evidence="14">
    <location>
        <position position="178"/>
    </location>
    <ligand>
        <name>substrate</name>
    </ligand>
</feature>
<dbReference type="CDD" id="cd00429">
    <property type="entry name" value="RPE"/>
    <property type="match status" value="1"/>
</dbReference>
<name>E8N536_ANATU</name>
<comment type="cofactor">
    <cofactor evidence="3">
        <name>Co(2+)</name>
        <dbReference type="ChEBI" id="CHEBI:48828"/>
    </cofactor>
</comment>
<feature type="binding site" evidence="10 14">
    <location>
        <position position="9"/>
    </location>
    <ligand>
        <name>substrate</name>
    </ligand>
</feature>
<comment type="function">
    <text evidence="10">Catalyzes the reversible epimerization of D-ribulose 5-phosphate to D-xylulose 5-phosphate.</text>
</comment>
<evidence type="ECO:0000313" key="16">
    <source>
        <dbReference type="Proteomes" id="UP000008922"/>
    </source>
</evidence>
<comment type="pathway">
    <text evidence="10">Carbohydrate degradation.</text>
</comment>
<dbReference type="InterPro" id="IPR011060">
    <property type="entry name" value="RibuloseP-bd_barrel"/>
</dbReference>
<comment type="cofactor">
    <cofactor evidence="2">
        <name>Mn(2+)</name>
        <dbReference type="ChEBI" id="CHEBI:29035"/>
    </cofactor>
</comment>
<feature type="binding site" evidence="14">
    <location>
        <begin position="198"/>
        <end position="199"/>
    </location>
    <ligand>
        <name>substrate</name>
    </ligand>
</feature>
<evidence type="ECO:0000256" key="9">
    <source>
        <dbReference type="ARBA" id="ARBA00023235"/>
    </source>
</evidence>
<evidence type="ECO:0000256" key="10">
    <source>
        <dbReference type="HAMAP-Rule" id="MF_02227"/>
    </source>
</evidence>
<feature type="binding site" evidence="10 13">
    <location>
        <position position="67"/>
    </location>
    <ligand>
        <name>a divalent metal cation</name>
        <dbReference type="ChEBI" id="CHEBI:60240"/>
    </ligand>
</feature>
<dbReference type="InterPro" id="IPR013785">
    <property type="entry name" value="Aldolase_TIM"/>
</dbReference>
<organism evidence="15 16">
    <name type="scientific">Anaerolinea thermophila (strain DSM 14523 / JCM 11388 / NBRC 100420 / UNI-1)</name>
    <dbReference type="NCBI Taxonomy" id="926569"/>
    <lineage>
        <taxon>Bacteria</taxon>
        <taxon>Bacillati</taxon>
        <taxon>Chloroflexota</taxon>
        <taxon>Anaerolineae</taxon>
        <taxon>Anaerolineales</taxon>
        <taxon>Anaerolineaceae</taxon>
        <taxon>Anaerolinea</taxon>
    </lineage>
</organism>
<dbReference type="HOGENOM" id="CLU_054856_2_1_0"/>
<dbReference type="EC" id="5.1.3.1" evidence="7 10"/>
<dbReference type="EMBL" id="AP012029">
    <property type="protein sequence ID" value="BAJ63550.1"/>
    <property type="molecule type" value="Genomic_DNA"/>
</dbReference>
<dbReference type="NCBIfam" id="TIGR01163">
    <property type="entry name" value="rpe"/>
    <property type="match status" value="1"/>
</dbReference>